<reference evidence="2 3" key="1">
    <citation type="submission" date="2018-11" db="EMBL/GenBank/DDBJ databases">
        <authorList>
            <consortium name="Pathogen Informatics"/>
        </authorList>
    </citation>
    <scope>NUCLEOTIDE SEQUENCE [LARGE SCALE GENOMIC DNA]</scope>
</reference>
<evidence type="ECO:0000256" key="1">
    <source>
        <dbReference type="SAM" id="MobiDB-lite"/>
    </source>
</evidence>
<organism evidence="2 3">
    <name type="scientific">Dibothriocephalus latus</name>
    <name type="common">Fish tapeworm</name>
    <name type="synonym">Diphyllobothrium latum</name>
    <dbReference type="NCBI Taxonomy" id="60516"/>
    <lineage>
        <taxon>Eukaryota</taxon>
        <taxon>Metazoa</taxon>
        <taxon>Spiralia</taxon>
        <taxon>Lophotrochozoa</taxon>
        <taxon>Platyhelminthes</taxon>
        <taxon>Cestoda</taxon>
        <taxon>Eucestoda</taxon>
        <taxon>Diphyllobothriidea</taxon>
        <taxon>Diphyllobothriidae</taxon>
        <taxon>Dibothriocephalus</taxon>
    </lineage>
</organism>
<feature type="region of interest" description="Disordered" evidence="1">
    <location>
        <begin position="1"/>
        <end position="66"/>
    </location>
</feature>
<dbReference type="Proteomes" id="UP000281553">
    <property type="component" value="Unassembled WGS sequence"/>
</dbReference>
<feature type="compositionally biased region" description="Low complexity" evidence="1">
    <location>
        <begin position="1"/>
        <end position="18"/>
    </location>
</feature>
<evidence type="ECO:0000313" key="2">
    <source>
        <dbReference type="EMBL" id="VDK77569.1"/>
    </source>
</evidence>
<dbReference type="AlphaFoldDB" id="A0A3P6T3B9"/>
<accession>A0A3P6T3B9</accession>
<evidence type="ECO:0000313" key="3">
    <source>
        <dbReference type="Proteomes" id="UP000281553"/>
    </source>
</evidence>
<proteinExistence type="predicted"/>
<dbReference type="EMBL" id="UYRU01042744">
    <property type="protein sequence ID" value="VDK77569.1"/>
    <property type="molecule type" value="Genomic_DNA"/>
</dbReference>
<protein>
    <submittedName>
        <fullName evidence="2">Uncharacterized protein</fullName>
    </submittedName>
</protein>
<sequence>MRGSDYRSNSMSSNHSVSGFEEASYTDRSETPFNKSKNIEFTPASAQRNMDESYPGRSISSKSRKAVRPVFAAGLSYEDEAGFSMAITPEYTSLQSSVEVNHLHQANVTAVPELDTKTEEVGSTL</sequence>
<keyword evidence="3" id="KW-1185">Reference proteome</keyword>
<name>A0A3P6T3B9_DIBLA</name>
<gene>
    <name evidence="2" type="ORF">DILT_LOCUS2871</name>
</gene>